<gene>
    <name evidence="1" type="ORF">RCL2_000852000</name>
</gene>
<organism evidence="1 2">
    <name type="scientific">Rhizophagus clarus</name>
    <dbReference type="NCBI Taxonomy" id="94130"/>
    <lineage>
        <taxon>Eukaryota</taxon>
        <taxon>Fungi</taxon>
        <taxon>Fungi incertae sedis</taxon>
        <taxon>Mucoromycota</taxon>
        <taxon>Glomeromycotina</taxon>
        <taxon>Glomeromycetes</taxon>
        <taxon>Glomerales</taxon>
        <taxon>Glomeraceae</taxon>
        <taxon>Rhizophagus</taxon>
    </lineage>
</organism>
<evidence type="ECO:0000313" key="1">
    <source>
        <dbReference type="EMBL" id="GES81270.1"/>
    </source>
</evidence>
<reference evidence="1" key="1">
    <citation type="submission" date="2019-10" db="EMBL/GenBank/DDBJ databases">
        <title>Conservation and host-specific expression of non-tandemly repeated heterogenous ribosome RNA gene in arbuscular mycorrhizal fungi.</title>
        <authorList>
            <person name="Maeda T."/>
            <person name="Kobayashi Y."/>
            <person name="Nakagawa T."/>
            <person name="Ezawa T."/>
            <person name="Yamaguchi K."/>
            <person name="Bino T."/>
            <person name="Nishimoto Y."/>
            <person name="Shigenobu S."/>
            <person name="Kawaguchi M."/>
        </authorList>
    </citation>
    <scope>NUCLEOTIDE SEQUENCE</scope>
    <source>
        <strain evidence="1">HR1</strain>
    </source>
</reference>
<dbReference type="EMBL" id="BLAL01000054">
    <property type="protein sequence ID" value="GES81270.1"/>
    <property type="molecule type" value="Genomic_DNA"/>
</dbReference>
<sequence>MVGKIIRLIRFCELKYLQVRVKEFGKLVPSIIVTTAAIVRGVCEYGLKPSTIVDLARDTKVGVDKEFHEVALPVKASMSINQMPNFMTKPENGTCC</sequence>
<dbReference type="AlphaFoldDB" id="A0A8H3L8W6"/>
<name>A0A8H3L8W6_9GLOM</name>
<dbReference type="Proteomes" id="UP000615446">
    <property type="component" value="Unassembled WGS sequence"/>
</dbReference>
<protein>
    <submittedName>
        <fullName evidence="1">Uncharacterized protein</fullName>
    </submittedName>
</protein>
<evidence type="ECO:0000313" key="2">
    <source>
        <dbReference type="Proteomes" id="UP000615446"/>
    </source>
</evidence>
<accession>A0A8H3L8W6</accession>
<proteinExistence type="predicted"/>
<comment type="caution">
    <text evidence="1">The sequence shown here is derived from an EMBL/GenBank/DDBJ whole genome shotgun (WGS) entry which is preliminary data.</text>
</comment>